<comment type="catalytic activity">
    <reaction evidence="11">
        <text>ATP + H2O = ADP + phosphate + H(+)</text>
        <dbReference type="Rhea" id="RHEA:13065"/>
        <dbReference type="ChEBI" id="CHEBI:15377"/>
        <dbReference type="ChEBI" id="CHEBI:15378"/>
        <dbReference type="ChEBI" id="CHEBI:30616"/>
        <dbReference type="ChEBI" id="CHEBI:43474"/>
        <dbReference type="ChEBI" id="CHEBI:456216"/>
        <dbReference type="EC" id="5.6.2.4"/>
    </reaction>
</comment>
<gene>
    <name evidence="11 13" type="primary">priA</name>
</gene>
<dbReference type="InterPro" id="IPR005259">
    <property type="entry name" value="PriA"/>
</dbReference>
<dbReference type="GO" id="GO:0016887">
    <property type="term" value="F:ATP hydrolysis activity"/>
    <property type="evidence" value="ECO:0007669"/>
    <property type="project" value="RHEA"/>
</dbReference>
<feature type="binding site" evidence="11">
    <location>
        <position position="562"/>
    </location>
    <ligand>
        <name>Zn(2+)</name>
        <dbReference type="ChEBI" id="CHEBI:29105"/>
        <label>2</label>
    </ligand>
</feature>
<feature type="binding site" evidence="11">
    <location>
        <position position="578"/>
    </location>
    <ligand>
        <name>Zn(2+)</name>
        <dbReference type="ChEBI" id="CHEBI:29105"/>
        <label>1</label>
    </ligand>
</feature>
<dbReference type="EMBL" id="KM066912">
    <property type="protein sequence ID" value="AIT39411.1"/>
    <property type="molecule type" value="Genomic_DNA"/>
</dbReference>
<keyword evidence="3 11" id="KW-0479">Metal-binding</keyword>
<feature type="binding site" evidence="11">
    <location>
        <position position="544"/>
    </location>
    <ligand>
        <name>Zn(2+)</name>
        <dbReference type="ChEBI" id="CHEBI:29105"/>
        <label>2</label>
    </ligand>
</feature>
<dbReference type="Gene3D" id="3.40.50.300">
    <property type="entry name" value="P-loop containing nucleotide triphosphate hydrolases"/>
    <property type="match status" value="3"/>
</dbReference>
<dbReference type="HAMAP" id="MF_00983">
    <property type="entry name" value="PriA"/>
    <property type="match status" value="1"/>
</dbReference>
<dbReference type="Pfam" id="PF17764">
    <property type="entry name" value="PriA_3primeBD"/>
    <property type="match status" value="1"/>
</dbReference>
<keyword evidence="8 11" id="KW-0067">ATP-binding</keyword>
<feature type="binding site" evidence="11">
    <location>
        <position position="565"/>
    </location>
    <ligand>
        <name>Zn(2+)</name>
        <dbReference type="ChEBI" id="CHEBI:29105"/>
        <label>2</label>
    </ligand>
</feature>
<evidence type="ECO:0000256" key="8">
    <source>
        <dbReference type="ARBA" id="ARBA00022840"/>
    </source>
</evidence>
<feature type="binding site" evidence="11">
    <location>
        <position position="547"/>
    </location>
    <ligand>
        <name>Zn(2+)</name>
        <dbReference type="ChEBI" id="CHEBI:29105"/>
        <label>2</label>
    </ligand>
</feature>
<name>A0A097GWC6_WOLPI</name>
<evidence type="ECO:0000256" key="4">
    <source>
        <dbReference type="ARBA" id="ARBA00022741"/>
    </source>
</evidence>
<dbReference type="InterPro" id="IPR042115">
    <property type="entry name" value="PriA_3primeBD_sf"/>
</dbReference>
<feature type="domain" description="Helicase ATP-binding" evidence="12">
    <location>
        <begin position="300"/>
        <end position="481"/>
    </location>
</feature>
<dbReference type="GO" id="GO:0003677">
    <property type="term" value="F:DNA binding"/>
    <property type="evidence" value="ECO:0007669"/>
    <property type="project" value="UniProtKB-UniRule"/>
</dbReference>
<dbReference type="Pfam" id="PF00271">
    <property type="entry name" value="Helicase_C"/>
    <property type="match status" value="1"/>
</dbReference>
<dbReference type="GO" id="GO:1990077">
    <property type="term" value="C:primosome complex"/>
    <property type="evidence" value="ECO:0007669"/>
    <property type="project" value="UniProtKB-UniRule"/>
</dbReference>
<dbReference type="Pfam" id="PF18074">
    <property type="entry name" value="PriA_C"/>
    <property type="match status" value="1"/>
</dbReference>
<evidence type="ECO:0000256" key="2">
    <source>
        <dbReference type="ARBA" id="ARBA00022705"/>
    </source>
</evidence>
<feature type="binding site" evidence="11">
    <location>
        <position position="575"/>
    </location>
    <ligand>
        <name>Zn(2+)</name>
        <dbReference type="ChEBI" id="CHEBI:29105"/>
        <label>1</label>
    </ligand>
</feature>
<evidence type="ECO:0000313" key="13">
    <source>
        <dbReference type="EMBL" id="AIT39411.1"/>
    </source>
</evidence>
<proteinExistence type="inferred from homology"/>
<dbReference type="AlphaFoldDB" id="A0A097GWC6"/>
<dbReference type="InterPro" id="IPR041236">
    <property type="entry name" value="PriA_C"/>
</dbReference>
<evidence type="ECO:0000256" key="6">
    <source>
        <dbReference type="ARBA" id="ARBA00022806"/>
    </source>
</evidence>
<keyword evidence="9 11" id="KW-0238">DNA-binding</keyword>
<dbReference type="InterPro" id="IPR014001">
    <property type="entry name" value="Helicase_ATP-bd"/>
</dbReference>
<dbReference type="GO" id="GO:0043138">
    <property type="term" value="F:3'-5' DNA helicase activity"/>
    <property type="evidence" value="ECO:0007669"/>
    <property type="project" value="UniProtKB-EC"/>
</dbReference>
<dbReference type="InterPro" id="IPR014070">
    <property type="entry name" value="WPE_wolbac"/>
</dbReference>
<dbReference type="InterPro" id="IPR001650">
    <property type="entry name" value="Helicase_C-like"/>
</dbReference>
<dbReference type="PROSITE" id="PS51192">
    <property type="entry name" value="HELICASE_ATP_BIND_1"/>
    <property type="match status" value="1"/>
</dbReference>
<keyword evidence="4 11" id="KW-0547">Nucleotide-binding</keyword>
<dbReference type="PANTHER" id="PTHR30580">
    <property type="entry name" value="PRIMOSOMAL PROTEIN N"/>
    <property type="match status" value="1"/>
</dbReference>
<evidence type="ECO:0000256" key="7">
    <source>
        <dbReference type="ARBA" id="ARBA00022833"/>
    </source>
</evidence>
<dbReference type="GO" id="GO:0008270">
    <property type="term" value="F:zinc ion binding"/>
    <property type="evidence" value="ECO:0007669"/>
    <property type="project" value="UniProtKB-UniRule"/>
</dbReference>
<evidence type="ECO:0000256" key="10">
    <source>
        <dbReference type="ARBA" id="ARBA00023235"/>
    </source>
</evidence>
<dbReference type="PANTHER" id="PTHR30580:SF0">
    <property type="entry name" value="PRIMOSOMAL PROTEIN N"/>
    <property type="match status" value="1"/>
</dbReference>
<keyword evidence="10 11" id="KW-0413">Isomerase</keyword>
<dbReference type="SUPFAM" id="SSF52540">
    <property type="entry name" value="P-loop containing nucleoside triphosphate hydrolases"/>
    <property type="match status" value="2"/>
</dbReference>
<dbReference type="EC" id="5.6.2.4" evidence="11"/>
<evidence type="ECO:0000256" key="9">
    <source>
        <dbReference type="ARBA" id="ARBA00023125"/>
    </source>
</evidence>
<evidence type="ECO:0000256" key="3">
    <source>
        <dbReference type="ARBA" id="ARBA00022723"/>
    </source>
</evidence>
<keyword evidence="1 11" id="KW-0639">Primosome</keyword>
<organism evidence="13">
    <name type="scientific">Wolbachia pipientis</name>
    <dbReference type="NCBI Taxonomy" id="955"/>
    <lineage>
        <taxon>Bacteria</taxon>
        <taxon>Pseudomonadati</taxon>
        <taxon>Pseudomonadota</taxon>
        <taxon>Alphaproteobacteria</taxon>
        <taxon>Rickettsiales</taxon>
        <taxon>Anaplasmataceae</taxon>
        <taxon>Wolbachieae</taxon>
        <taxon>Wolbachia</taxon>
    </lineage>
</organism>
<comment type="cofactor">
    <cofactor evidence="11">
        <name>Zn(2+)</name>
        <dbReference type="ChEBI" id="CHEBI:29105"/>
    </cofactor>
    <text evidence="11">Binds 2 zinc ions per subunit.</text>
</comment>
<dbReference type="Gene3D" id="3.40.1440.60">
    <property type="entry name" value="PriA, 3(prime) DNA-binding domain"/>
    <property type="match status" value="1"/>
</dbReference>
<keyword evidence="7 11" id="KW-0862">Zinc</keyword>
<keyword evidence="2 11" id="KW-0235">DNA replication</keyword>
<dbReference type="GO" id="GO:0006310">
    <property type="term" value="P:DNA recombination"/>
    <property type="evidence" value="ECO:0007669"/>
    <property type="project" value="InterPro"/>
</dbReference>
<feature type="binding site" evidence="11">
    <location>
        <position position="538"/>
    </location>
    <ligand>
        <name>Zn(2+)</name>
        <dbReference type="ChEBI" id="CHEBI:29105"/>
        <label>1</label>
    </ligand>
</feature>
<dbReference type="InterPro" id="IPR011545">
    <property type="entry name" value="DEAD/DEAH_box_helicase_dom"/>
</dbReference>
<keyword evidence="5 11" id="KW-0378">Hydrolase</keyword>
<comment type="subunit">
    <text evidence="11">Component of the replication restart primosome.</text>
</comment>
<evidence type="ECO:0000256" key="1">
    <source>
        <dbReference type="ARBA" id="ARBA00022515"/>
    </source>
</evidence>
<keyword evidence="6 11" id="KW-0347">Helicase</keyword>
<evidence type="ECO:0000259" key="12">
    <source>
        <dbReference type="PROSITE" id="PS51192"/>
    </source>
</evidence>
<dbReference type="GO" id="GO:0006269">
    <property type="term" value="P:DNA replication, synthesis of primer"/>
    <property type="evidence" value="ECO:0007669"/>
    <property type="project" value="UniProtKB-KW"/>
</dbReference>
<dbReference type="InterPro" id="IPR027417">
    <property type="entry name" value="P-loop_NTPase"/>
</dbReference>
<reference evidence="13" key="1">
    <citation type="journal article" date="2014" name="Genome Biol. Evol.">
        <title>Signs of neutralization in a redundant gene involved in homologous recombination in wolbachia endosymbionts.</title>
        <authorList>
            <person name="Badawi M."/>
            <person name="Giraud I."/>
            <person name="Vavre F."/>
            <person name="Greve P."/>
            <person name="Cordaux R."/>
        </authorList>
    </citation>
    <scope>NUCLEOTIDE SEQUENCE</scope>
    <source>
        <strain evidence="13">WCon</strain>
    </source>
</reference>
<comment type="function">
    <text evidence="11">Initiates the restart of stalled replication forks, which reloads the replicative helicase on sites other than the origin of replication. Recognizes and binds to abandoned replication forks and remodels them to uncover a helicase loading site. Promotes assembly of the primosome at these replication forks.</text>
</comment>
<comment type="similarity">
    <text evidence="11">Belongs to the helicase family. PriA subfamily.</text>
</comment>
<dbReference type="NCBIfam" id="TIGR00595">
    <property type="entry name" value="priA"/>
    <property type="match status" value="1"/>
</dbReference>
<evidence type="ECO:0000256" key="11">
    <source>
        <dbReference type="HAMAP-Rule" id="MF_00983"/>
    </source>
</evidence>
<sequence>MTRIVEILLPLPIDQLFSYAVEEDTEVSIGDYVVVPFGRKRLIGIVWKCSDKSDRELKCIEQKVDLPSIRPKLIEFAEWVAQYNVIPIGMLAKVIMGGVLKVNQIDKLVYAEQKQEISKIDYKLNSEQQIARDKIISNLNEYSVTLLDGETGSGKTEVYLSVIAQLIKNYSTYEHCLPKRYHSMMYPLWCHSSVSFSCYPSVSFSCHPSVPTLGSSFLYHLITNVYFNLRPIPNLQSKFLDSSVSYLNDTFVFKAKPTVTFSILPLPRTGMTPFAMQFTFKNKRYVIPAFNTQLDECYNIRVIFTKKDVIPVPRHWDPENLISNQYTKQLYDKDWIPVSSTGMTPEEGNAQVLILLPEIVLTSQLVNRVRSQTSGNIAQWHSGLTPKARRNNWLSIANGSAQIIIGARSALFLPYKNLKLIIVDEEHDSSFKQEQGVIYNARDMAIILAKIENIPIVLSSATPLLETIYHVKNGNYNHVKLTKRFGGAELPHIKVVNNKQWISNELFEGIKQTIEKKQQAMLFLNRRGYAQLAVCKKCGYKISCSNCAVWLTYHKKKNVLLCHHCSYQSKLPEKCSNCQSEQSLFLYGVGIERLLEEIVKLIPNAKTAIISSDQKSLGNIIDSVLKEEVNIIIGTQVIAKGHNFPKLTLVGVINADLGLENSDLRAAEKTYQLLHQVAGRSGRFNEKGMVIVQTNNPESLIIKALQQQKRDLFYEVELESRRKAKMPPFSRLIALIVCGKDQFATQKAASRITSFLHDQCSTTTPSVLSFQCLTREKELEIFGPSPAAINFLNNKYRYRVLLKIHNKHSLSIKRKLKYCCNLSSNIAVTIDVDPVSFF</sequence>
<dbReference type="Pfam" id="PF00270">
    <property type="entry name" value="DEAD"/>
    <property type="match status" value="1"/>
</dbReference>
<dbReference type="SMART" id="SM00490">
    <property type="entry name" value="HELICc"/>
    <property type="match status" value="1"/>
</dbReference>
<dbReference type="GO" id="GO:0005524">
    <property type="term" value="F:ATP binding"/>
    <property type="evidence" value="ECO:0007669"/>
    <property type="project" value="UniProtKB-UniRule"/>
</dbReference>
<accession>A0A097GWC6</accession>
<dbReference type="SMART" id="SM00487">
    <property type="entry name" value="DEXDc"/>
    <property type="match status" value="1"/>
</dbReference>
<dbReference type="InterPro" id="IPR040498">
    <property type="entry name" value="PriA_CRR"/>
</dbReference>
<dbReference type="NCBIfam" id="TIGR02697">
    <property type="entry name" value="WPE_wolbac"/>
    <property type="match status" value="1"/>
</dbReference>
<feature type="binding site" evidence="11">
    <location>
        <position position="535"/>
    </location>
    <ligand>
        <name>Zn(2+)</name>
        <dbReference type="ChEBI" id="CHEBI:29105"/>
        <label>1</label>
    </ligand>
</feature>
<protein>
    <recommendedName>
        <fullName evidence="11">Replication restart protein PriA</fullName>
    </recommendedName>
    <alternativeName>
        <fullName evidence="11">ATP-dependent DNA helicase PriA</fullName>
        <ecNumber evidence="11">5.6.2.4</ecNumber>
    </alternativeName>
    <alternativeName>
        <fullName evidence="11">DNA 3'-5' helicase PriA</fullName>
    </alternativeName>
</protein>
<comment type="catalytic activity">
    <reaction evidence="11">
        <text>Couples ATP hydrolysis with the unwinding of duplex DNA by translocating in the 3'-5' direction.</text>
        <dbReference type="EC" id="5.6.2.4"/>
    </reaction>
</comment>
<dbReference type="GO" id="GO:0006270">
    <property type="term" value="P:DNA replication initiation"/>
    <property type="evidence" value="ECO:0007669"/>
    <property type="project" value="TreeGrafter"/>
</dbReference>
<dbReference type="Pfam" id="PF18319">
    <property type="entry name" value="Zn_ribbon_PriA"/>
    <property type="match status" value="1"/>
</dbReference>
<dbReference type="GO" id="GO:0006302">
    <property type="term" value="P:double-strand break repair"/>
    <property type="evidence" value="ECO:0007669"/>
    <property type="project" value="InterPro"/>
</dbReference>
<dbReference type="InterPro" id="IPR041222">
    <property type="entry name" value="PriA_3primeBD"/>
</dbReference>
<evidence type="ECO:0000256" key="5">
    <source>
        <dbReference type="ARBA" id="ARBA00022801"/>
    </source>
</evidence>